<evidence type="ECO:0000313" key="1">
    <source>
        <dbReference type="EMBL" id="KAI3359929.1"/>
    </source>
</evidence>
<keyword evidence="2" id="KW-1185">Reference proteome</keyword>
<name>A0ACB8VWJ8_9TELE</name>
<dbReference type="EMBL" id="CM041547">
    <property type="protein sequence ID" value="KAI3359929.1"/>
    <property type="molecule type" value="Genomic_DNA"/>
</dbReference>
<sequence length="159" mass="16854">MEKGYPPQESAPPYPGPPLNYGGAMPQQGGYPQPGPYPPQGPYPQSGPYPQPAGPPPAGYQGGPPFAPAVAVPAATVTHVIVTPALHDVPGQTVCPHCQQTVITKTEHTPGLMAWAICAGLAIFGCFLCCCIPFCIDSCQDVEHRCPSCHRVIYVYKRM</sequence>
<evidence type="ECO:0000313" key="2">
    <source>
        <dbReference type="Proteomes" id="UP000831701"/>
    </source>
</evidence>
<organism evidence="1 2">
    <name type="scientific">Scortum barcoo</name>
    <name type="common">barcoo grunter</name>
    <dbReference type="NCBI Taxonomy" id="214431"/>
    <lineage>
        <taxon>Eukaryota</taxon>
        <taxon>Metazoa</taxon>
        <taxon>Chordata</taxon>
        <taxon>Craniata</taxon>
        <taxon>Vertebrata</taxon>
        <taxon>Euteleostomi</taxon>
        <taxon>Actinopterygii</taxon>
        <taxon>Neopterygii</taxon>
        <taxon>Teleostei</taxon>
        <taxon>Neoteleostei</taxon>
        <taxon>Acanthomorphata</taxon>
        <taxon>Eupercaria</taxon>
        <taxon>Centrarchiformes</taxon>
        <taxon>Terapontoidei</taxon>
        <taxon>Terapontidae</taxon>
        <taxon>Scortum</taxon>
    </lineage>
</organism>
<proteinExistence type="predicted"/>
<accession>A0ACB8VWJ8</accession>
<reference evidence="1" key="1">
    <citation type="submission" date="2022-04" db="EMBL/GenBank/DDBJ databases">
        <title>Jade perch genome.</title>
        <authorList>
            <person name="Chao B."/>
        </authorList>
    </citation>
    <scope>NUCLEOTIDE SEQUENCE</scope>
    <source>
        <strain evidence="1">CB-2022</strain>
    </source>
</reference>
<comment type="caution">
    <text evidence="1">The sequence shown here is derived from an EMBL/GenBank/DDBJ whole genome shotgun (WGS) entry which is preliminary data.</text>
</comment>
<gene>
    <name evidence="1" type="ORF">L3Q82_014283</name>
</gene>
<protein>
    <submittedName>
        <fullName evidence="1">Uncharacterized protein</fullName>
    </submittedName>
</protein>
<dbReference type="Proteomes" id="UP000831701">
    <property type="component" value="Chromosome 17"/>
</dbReference>